<comment type="caution">
    <text evidence="8">The sequence shown here is derived from an EMBL/GenBank/DDBJ whole genome shotgun (WGS) entry which is preliminary data.</text>
</comment>
<evidence type="ECO:0000256" key="3">
    <source>
        <dbReference type="ARBA" id="ARBA00022475"/>
    </source>
</evidence>
<keyword evidence="5 7" id="KW-1133">Transmembrane helix</keyword>
<proteinExistence type="inferred from homology"/>
<feature type="transmembrane region" description="Helical" evidence="7">
    <location>
        <begin position="42"/>
        <end position="61"/>
    </location>
</feature>
<evidence type="ECO:0000256" key="5">
    <source>
        <dbReference type="ARBA" id="ARBA00022989"/>
    </source>
</evidence>
<dbReference type="InterPro" id="IPR051907">
    <property type="entry name" value="DoxX-like_oxidoreductase"/>
</dbReference>
<dbReference type="Proteomes" id="UP001500394">
    <property type="component" value="Unassembled WGS sequence"/>
</dbReference>
<feature type="transmembrane region" description="Helical" evidence="7">
    <location>
        <begin position="68"/>
        <end position="88"/>
    </location>
</feature>
<evidence type="ECO:0000313" key="8">
    <source>
        <dbReference type="EMBL" id="GAA4513492.1"/>
    </source>
</evidence>
<accession>A0ABP8QYP8</accession>
<feature type="transmembrane region" description="Helical" evidence="7">
    <location>
        <begin position="94"/>
        <end position="113"/>
    </location>
</feature>
<dbReference type="Pfam" id="PF07681">
    <property type="entry name" value="DoxX"/>
    <property type="match status" value="1"/>
</dbReference>
<evidence type="ECO:0000256" key="4">
    <source>
        <dbReference type="ARBA" id="ARBA00022692"/>
    </source>
</evidence>
<dbReference type="PANTHER" id="PTHR33452">
    <property type="entry name" value="OXIDOREDUCTASE CATD-RELATED"/>
    <property type="match status" value="1"/>
</dbReference>
<dbReference type="PANTHER" id="PTHR33452:SF1">
    <property type="entry name" value="INNER MEMBRANE PROTEIN YPHA-RELATED"/>
    <property type="match status" value="1"/>
</dbReference>
<keyword evidence="9" id="KW-1185">Reference proteome</keyword>
<comment type="subcellular location">
    <subcellularLocation>
        <location evidence="1">Cell membrane</location>
        <topology evidence="1">Multi-pass membrane protein</topology>
    </subcellularLocation>
</comment>
<keyword evidence="3" id="KW-1003">Cell membrane</keyword>
<name>A0ABP8QYP8_9SPHI</name>
<keyword evidence="4 7" id="KW-0812">Transmembrane</keyword>
<keyword evidence="6 7" id="KW-0472">Membrane</keyword>
<gene>
    <name evidence="8" type="ORF">GCM10023173_09060</name>
</gene>
<evidence type="ECO:0000256" key="1">
    <source>
        <dbReference type="ARBA" id="ARBA00004651"/>
    </source>
</evidence>
<evidence type="ECO:0000256" key="2">
    <source>
        <dbReference type="ARBA" id="ARBA00006679"/>
    </source>
</evidence>
<dbReference type="InterPro" id="IPR032808">
    <property type="entry name" value="DoxX"/>
</dbReference>
<evidence type="ECO:0000256" key="6">
    <source>
        <dbReference type="ARBA" id="ARBA00023136"/>
    </source>
</evidence>
<comment type="similarity">
    <text evidence="2">Belongs to the DoxX family.</text>
</comment>
<evidence type="ECO:0000256" key="7">
    <source>
        <dbReference type="SAM" id="Phobius"/>
    </source>
</evidence>
<reference evidence="9" key="1">
    <citation type="journal article" date="2019" name="Int. J. Syst. Evol. Microbiol.">
        <title>The Global Catalogue of Microorganisms (GCM) 10K type strain sequencing project: providing services to taxonomists for standard genome sequencing and annotation.</title>
        <authorList>
            <consortium name="The Broad Institute Genomics Platform"/>
            <consortium name="The Broad Institute Genome Sequencing Center for Infectious Disease"/>
            <person name="Wu L."/>
            <person name="Ma J."/>
        </authorList>
    </citation>
    <scope>NUCLEOTIDE SEQUENCE [LARGE SCALE GENOMIC DNA]</scope>
    <source>
        <strain evidence="9">JCM 17858</strain>
    </source>
</reference>
<sequence>MDYLRIILGIIILAKGISFVNDREAVRSLIEQTHFQLSIWGAVHYVVFTHLVGGIFIILGFQTRLACILLLPVLVGAVFFVNITYGFGFLNSELWLSVIVLLLLMVFMIRGSGNYSLDRMMNKPGYQREI</sequence>
<dbReference type="EMBL" id="BAABGR010000008">
    <property type="protein sequence ID" value="GAA4513492.1"/>
    <property type="molecule type" value="Genomic_DNA"/>
</dbReference>
<evidence type="ECO:0000313" key="9">
    <source>
        <dbReference type="Proteomes" id="UP001500394"/>
    </source>
</evidence>
<organism evidence="8 9">
    <name type="scientific">Sphingobacterium thermophilum</name>
    <dbReference type="NCBI Taxonomy" id="768534"/>
    <lineage>
        <taxon>Bacteria</taxon>
        <taxon>Pseudomonadati</taxon>
        <taxon>Bacteroidota</taxon>
        <taxon>Sphingobacteriia</taxon>
        <taxon>Sphingobacteriales</taxon>
        <taxon>Sphingobacteriaceae</taxon>
        <taxon>Sphingobacterium</taxon>
    </lineage>
</organism>
<protein>
    <submittedName>
        <fullName evidence="8">DoxX family protein</fullName>
    </submittedName>
</protein>